<dbReference type="EMBL" id="FOEF01000002">
    <property type="protein sequence ID" value="SEO85958.1"/>
    <property type="molecule type" value="Genomic_DNA"/>
</dbReference>
<evidence type="ECO:0000313" key="2">
    <source>
        <dbReference type="EMBL" id="SEO85958.1"/>
    </source>
</evidence>
<evidence type="ECO:0000256" key="1">
    <source>
        <dbReference type="SAM" id="MobiDB-lite"/>
    </source>
</evidence>
<dbReference type="RefSeq" id="WP_143086137.1">
    <property type="nucleotide sequence ID" value="NZ_FOEF01000002.1"/>
</dbReference>
<accession>A0A1H8T5Z8</accession>
<feature type="compositionally biased region" description="Gly residues" evidence="1">
    <location>
        <begin position="81"/>
        <end position="90"/>
    </location>
</feature>
<feature type="region of interest" description="Disordered" evidence="1">
    <location>
        <begin position="63"/>
        <end position="90"/>
    </location>
</feature>
<evidence type="ECO:0000313" key="3">
    <source>
        <dbReference type="Proteomes" id="UP000198582"/>
    </source>
</evidence>
<dbReference type="AlphaFoldDB" id="A0A1H8T5Z8"/>
<reference evidence="2 3" key="1">
    <citation type="submission" date="2016-10" db="EMBL/GenBank/DDBJ databases">
        <authorList>
            <person name="de Groot N.N."/>
        </authorList>
    </citation>
    <scope>NUCLEOTIDE SEQUENCE [LARGE SCALE GENOMIC DNA]</scope>
    <source>
        <strain evidence="2 3">DSM 44993</strain>
    </source>
</reference>
<feature type="compositionally biased region" description="Polar residues" evidence="1">
    <location>
        <begin position="68"/>
        <end position="78"/>
    </location>
</feature>
<proteinExistence type="predicted"/>
<keyword evidence="3" id="KW-1185">Reference proteome</keyword>
<organism evidence="2 3">
    <name type="scientific">Amycolatopsis saalfeldensis</name>
    <dbReference type="NCBI Taxonomy" id="394193"/>
    <lineage>
        <taxon>Bacteria</taxon>
        <taxon>Bacillati</taxon>
        <taxon>Actinomycetota</taxon>
        <taxon>Actinomycetes</taxon>
        <taxon>Pseudonocardiales</taxon>
        <taxon>Pseudonocardiaceae</taxon>
        <taxon>Amycolatopsis</taxon>
    </lineage>
</organism>
<name>A0A1H8T5Z8_9PSEU</name>
<gene>
    <name evidence="2" type="ORF">SAMN04489732_102430</name>
</gene>
<dbReference type="Proteomes" id="UP000198582">
    <property type="component" value="Unassembled WGS sequence"/>
</dbReference>
<sequence>MASAYDGAQSVLSPSCAVWYDTSFRPPDGAGPAGCRIVATSAIGWPRVSSERYFTCQAWTGTGRASARTVTGRESSTAPGGASGNGAGWA</sequence>
<dbReference type="STRING" id="394193.SAMN04489732_102430"/>
<protein>
    <submittedName>
        <fullName evidence="2">Uncharacterized protein</fullName>
    </submittedName>
</protein>